<dbReference type="PANTHER" id="PTHR11705">
    <property type="entry name" value="PROTEASE FAMILY M14 CARBOXYPEPTIDASE A,B"/>
    <property type="match status" value="1"/>
</dbReference>
<sequence>MSILYVVRTGDHLGRIARRFGIHRTALLCANPQIGDDQVVVPGEMLHIPENKRRMYAAGNGDTWKDIADRFGVGMEELLSANPDQEREEPLPGQQIAIPSRKGTAIHGSQTEYGYLELLEDIERFKAAYPFVQAEIIGYSVMGREIPALRIGTGLAELHYNGAVHANEWITSALLMRFAEDYAKAYLSGDCIFGCAVKELFEQTSLWIVPMVNPDGVELVLSGSAGMGPYRKRLLEWNQGEHNFRGWKANIRGVDLNDQFPAFWEEERQRRGKPGAGPRDYAGSSPLSEPEARALAEFTENRDFRLVIAFHTQGKEIYWNYREFEPPRSEELAAHFSRISGYRPVRLTGSDAGYKDWFIARFRRPGFTVEAGIGTNPLPIAQFAEIYGDLKEVMIEAIRAAAVL</sequence>
<organism evidence="11 12">
    <name type="scientific">Ferviditalea candida</name>
    <dbReference type="NCBI Taxonomy" id="3108399"/>
    <lineage>
        <taxon>Bacteria</taxon>
        <taxon>Bacillati</taxon>
        <taxon>Bacillota</taxon>
        <taxon>Bacilli</taxon>
        <taxon>Bacillales</taxon>
        <taxon>Paenibacillaceae</taxon>
        <taxon>Ferviditalea</taxon>
    </lineage>
</organism>
<proteinExistence type="inferred from homology"/>
<keyword evidence="4" id="KW-0378">Hydrolase</keyword>
<evidence type="ECO:0000256" key="7">
    <source>
        <dbReference type="PROSITE-ProRule" id="PRU01379"/>
    </source>
</evidence>
<dbReference type="EMBL" id="JAYJLD010000001">
    <property type="protein sequence ID" value="MEB3100283.1"/>
    <property type="molecule type" value="Genomic_DNA"/>
</dbReference>
<dbReference type="PRINTS" id="PR00765">
    <property type="entry name" value="CRBOXYPTASEA"/>
</dbReference>
<keyword evidence="11" id="KW-0121">Carboxypeptidase</keyword>
<comment type="cofactor">
    <cofactor evidence="1">
        <name>Zn(2+)</name>
        <dbReference type="ChEBI" id="CHEBI:29105"/>
    </cofactor>
</comment>
<dbReference type="InterPro" id="IPR034274">
    <property type="entry name" value="ENP1_M14_CPD"/>
</dbReference>
<name>A0ABU5ZCS2_9BACL</name>
<dbReference type="CDD" id="cd06229">
    <property type="entry name" value="M14_Endopeptidase_I"/>
    <property type="match status" value="1"/>
</dbReference>
<keyword evidence="3" id="KW-0645">Protease</keyword>
<dbReference type="Pfam" id="PF00246">
    <property type="entry name" value="Peptidase_M14"/>
    <property type="match status" value="1"/>
</dbReference>
<comment type="caution">
    <text evidence="11">The sequence shown here is derived from an EMBL/GenBank/DDBJ whole genome shotgun (WGS) entry which is preliminary data.</text>
</comment>
<feature type="domain" description="LysM" evidence="9">
    <location>
        <begin position="3"/>
        <end position="48"/>
    </location>
</feature>
<dbReference type="InterPro" id="IPR036779">
    <property type="entry name" value="LysM_dom_sf"/>
</dbReference>
<dbReference type="PANTHER" id="PTHR11705:SF143">
    <property type="entry name" value="SLL0236 PROTEIN"/>
    <property type="match status" value="1"/>
</dbReference>
<dbReference type="SMART" id="SM00257">
    <property type="entry name" value="LysM"/>
    <property type="match status" value="2"/>
</dbReference>
<evidence type="ECO:0000256" key="3">
    <source>
        <dbReference type="ARBA" id="ARBA00022670"/>
    </source>
</evidence>
<evidence type="ECO:0000259" key="9">
    <source>
        <dbReference type="PROSITE" id="PS51782"/>
    </source>
</evidence>
<evidence type="ECO:0000256" key="6">
    <source>
        <dbReference type="ARBA" id="ARBA00023049"/>
    </source>
</evidence>
<keyword evidence="5" id="KW-0862">Zinc</keyword>
<dbReference type="Proteomes" id="UP001310386">
    <property type="component" value="Unassembled WGS sequence"/>
</dbReference>
<dbReference type="Pfam" id="PF01476">
    <property type="entry name" value="LysM"/>
    <property type="match status" value="2"/>
</dbReference>
<evidence type="ECO:0000313" key="11">
    <source>
        <dbReference type="EMBL" id="MEB3100283.1"/>
    </source>
</evidence>
<dbReference type="Gene3D" id="3.10.350.10">
    <property type="entry name" value="LysM domain"/>
    <property type="match status" value="2"/>
</dbReference>
<feature type="domain" description="LysM" evidence="9">
    <location>
        <begin position="54"/>
        <end position="98"/>
    </location>
</feature>
<dbReference type="Gene3D" id="3.40.630.10">
    <property type="entry name" value="Zn peptidases"/>
    <property type="match status" value="1"/>
</dbReference>
<evidence type="ECO:0000256" key="8">
    <source>
        <dbReference type="SAM" id="MobiDB-lite"/>
    </source>
</evidence>
<keyword evidence="6" id="KW-0482">Metalloprotease</keyword>
<dbReference type="RefSeq" id="WP_371752381.1">
    <property type="nucleotide sequence ID" value="NZ_JAYJLD010000001.1"/>
</dbReference>
<evidence type="ECO:0000259" key="10">
    <source>
        <dbReference type="PROSITE" id="PS52035"/>
    </source>
</evidence>
<feature type="active site" description="Proton donor/acceptor" evidence="7">
    <location>
        <position position="370"/>
    </location>
</feature>
<evidence type="ECO:0000256" key="2">
    <source>
        <dbReference type="ARBA" id="ARBA00005988"/>
    </source>
</evidence>
<dbReference type="PROSITE" id="PS52035">
    <property type="entry name" value="PEPTIDASE_M14"/>
    <property type="match status" value="1"/>
</dbReference>
<feature type="region of interest" description="Disordered" evidence="8">
    <location>
        <begin position="267"/>
        <end position="287"/>
    </location>
</feature>
<evidence type="ECO:0000256" key="5">
    <source>
        <dbReference type="ARBA" id="ARBA00022833"/>
    </source>
</evidence>
<dbReference type="SUPFAM" id="SSF54106">
    <property type="entry name" value="LysM domain"/>
    <property type="match status" value="2"/>
</dbReference>
<feature type="domain" description="Peptidase M14" evidence="10">
    <location>
        <begin position="111"/>
        <end position="398"/>
    </location>
</feature>
<dbReference type="GO" id="GO:0004180">
    <property type="term" value="F:carboxypeptidase activity"/>
    <property type="evidence" value="ECO:0007669"/>
    <property type="project" value="UniProtKB-KW"/>
</dbReference>
<dbReference type="InterPro" id="IPR000834">
    <property type="entry name" value="Peptidase_M14"/>
</dbReference>
<dbReference type="InterPro" id="IPR018392">
    <property type="entry name" value="LysM"/>
</dbReference>
<gene>
    <name evidence="11" type="ORF">VF724_01245</name>
</gene>
<protein>
    <submittedName>
        <fullName evidence="11">M14 family zinc carboxypeptidase</fullName>
    </submittedName>
</protein>
<dbReference type="SMART" id="SM00631">
    <property type="entry name" value="Zn_pept"/>
    <property type="match status" value="1"/>
</dbReference>
<dbReference type="SUPFAM" id="SSF53187">
    <property type="entry name" value="Zn-dependent exopeptidases"/>
    <property type="match status" value="1"/>
</dbReference>
<dbReference type="PROSITE" id="PS51782">
    <property type="entry name" value="LYSM"/>
    <property type="match status" value="2"/>
</dbReference>
<evidence type="ECO:0000313" key="12">
    <source>
        <dbReference type="Proteomes" id="UP001310386"/>
    </source>
</evidence>
<comment type="similarity">
    <text evidence="2 7">Belongs to the peptidase M14 family.</text>
</comment>
<reference evidence="11" key="1">
    <citation type="submission" date="2023-12" db="EMBL/GenBank/DDBJ databases">
        <title>Fervidustalea candida gen. nov., sp. nov., a novel member of the family Paenibacillaceae isolated from a geothermal area.</title>
        <authorList>
            <person name="Li W.-J."/>
            <person name="Jiao J.-Y."/>
            <person name="Chen Y."/>
        </authorList>
    </citation>
    <scope>NUCLEOTIDE SEQUENCE</scope>
    <source>
        <strain evidence="11">SYSU GA230002</strain>
    </source>
</reference>
<dbReference type="CDD" id="cd00118">
    <property type="entry name" value="LysM"/>
    <property type="match status" value="2"/>
</dbReference>
<keyword evidence="12" id="KW-1185">Reference proteome</keyword>
<accession>A0ABU5ZCS2</accession>
<evidence type="ECO:0000256" key="1">
    <source>
        <dbReference type="ARBA" id="ARBA00001947"/>
    </source>
</evidence>
<evidence type="ECO:0000256" key="4">
    <source>
        <dbReference type="ARBA" id="ARBA00022801"/>
    </source>
</evidence>